<comment type="pathway">
    <text evidence="2">Protein modification; protein sumoylation.</text>
</comment>
<dbReference type="GO" id="GO:0000724">
    <property type="term" value="P:double-strand break repair via homologous recombination"/>
    <property type="evidence" value="ECO:0007669"/>
    <property type="project" value="InterPro"/>
</dbReference>
<dbReference type="Pfam" id="PF11789">
    <property type="entry name" value="zf-Nse"/>
    <property type="match status" value="1"/>
</dbReference>
<protein>
    <recommendedName>
        <fullName evidence="11">U-box domain-containing protein</fullName>
    </recommendedName>
</protein>
<keyword evidence="8" id="KW-0862">Zinc</keyword>
<keyword evidence="4" id="KW-0808">Transferase</keyword>
<keyword evidence="9" id="KW-0539">Nucleus</keyword>
<evidence type="ECO:0000256" key="3">
    <source>
        <dbReference type="ARBA" id="ARBA00008212"/>
    </source>
</evidence>
<evidence type="ECO:0000313" key="13">
    <source>
        <dbReference type="Proteomes" id="UP000669133"/>
    </source>
</evidence>
<comment type="subcellular location">
    <subcellularLocation>
        <location evidence="1">Nucleus</location>
    </subcellularLocation>
</comment>
<dbReference type="RefSeq" id="XP_067548454.1">
    <property type="nucleotide sequence ID" value="XM_067692035.1"/>
</dbReference>
<dbReference type="PANTHER" id="PTHR21330">
    <property type="entry name" value="E3 SUMO-PROTEIN LIGASE NSE2"/>
    <property type="match status" value="1"/>
</dbReference>
<comment type="similarity">
    <text evidence="3">Belongs to the NSE2 family.</text>
</comment>
<evidence type="ECO:0000256" key="8">
    <source>
        <dbReference type="ARBA" id="ARBA00022833"/>
    </source>
</evidence>
<dbReference type="CDD" id="cd16651">
    <property type="entry name" value="SPL-RING_NSE2"/>
    <property type="match status" value="1"/>
</dbReference>
<proteinExistence type="inferred from homology"/>
<dbReference type="GeneID" id="93651734"/>
<evidence type="ECO:0000256" key="4">
    <source>
        <dbReference type="ARBA" id="ARBA00022679"/>
    </source>
</evidence>
<feature type="compositionally biased region" description="Acidic residues" evidence="10">
    <location>
        <begin position="180"/>
        <end position="199"/>
    </location>
</feature>
<evidence type="ECO:0000256" key="2">
    <source>
        <dbReference type="ARBA" id="ARBA00004718"/>
    </source>
</evidence>
<evidence type="ECO:0000256" key="6">
    <source>
        <dbReference type="ARBA" id="ARBA00022771"/>
    </source>
</evidence>
<dbReference type="Gene3D" id="1.20.120.1010">
    <property type="match status" value="1"/>
</dbReference>
<name>A0A8H7ZCJ4_9ASCO</name>
<dbReference type="PANTHER" id="PTHR21330:SF1">
    <property type="entry name" value="E3 SUMO-PROTEIN LIGASE NSE2"/>
    <property type="match status" value="1"/>
</dbReference>
<dbReference type="OrthoDB" id="756301at2759"/>
<dbReference type="EMBL" id="JAEOAQ010000003">
    <property type="protein sequence ID" value="KAG5419338.1"/>
    <property type="molecule type" value="Genomic_DNA"/>
</dbReference>
<evidence type="ECO:0000256" key="10">
    <source>
        <dbReference type="SAM" id="MobiDB-lite"/>
    </source>
</evidence>
<dbReference type="InterPro" id="IPR003613">
    <property type="entry name" value="Ubox_domain"/>
</dbReference>
<dbReference type="GO" id="GO:0005634">
    <property type="term" value="C:nucleus"/>
    <property type="evidence" value="ECO:0007669"/>
    <property type="project" value="UniProtKB-SubCell"/>
</dbReference>
<dbReference type="GO" id="GO:0061665">
    <property type="term" value="F:SUMO ligase activity"/>
    <property type="evidence" value="ECO:0007669"/>
    <property type="project" value="TreeGrafter"/>
</dbReference>
<evidence type="ECO:0000256" key="9">
    <source>
        <dbReference type="ARBA" id="ARBA00023242"/>
    </source>
</evidence>
<dbReference type="PROSITE" id="PS51698">
    <property type="entry name" value="U_BOX"/>
    <property type="match status" value="1"/>
</dbReference>
<keyword evidence="7" id="KW-0833">Ubl conjugation pathway</keyword>
<gene>
    <name evidence="12" type="ORF">I9W82_003105</name>
</gene>
<accession>A0A8H7ZCJ4</accession>
<dbReference type="Gene3D" id="3.30.40.10">
    <property type="entry name" value="Zinc/RING finger domain, C3HC4 (zinc finger)"/>
    <property type="match status" value="1"/>
</dbReference>
<dbReference type="GO" id="GO:0016925">
    <property type="term" value="P:protein sumoylation"/>
    <property type="evidence" value="ECO:0007669"/>
    <property type="project" value="UniProtKB-UniPathway"/>
</dbReference>
<feature type="domain" description="U-box" evidence="11">
    <location>
        <begin position="204"/>
        <end position="283"/>
    </location>
</feature>
<dbReference type="SUPFAM" id="SSF57850">
    <property type="entry name" value="RING/U-box"/>
    <property type="match status" value="1"/>
</dbReference>
<dbReference type="GO" id="GO:0008270">
    <property type="term" value="F:zinc ion binding"/>
    <property type="evidence" value="ECO:0007669"/>
    <property type="project" value="UniProtKB-KW"/>
</dbReference>
<sequence length="290" mass="32628">MSQVASGHAEASNSDNYLPKNLSLPLYVPLNRSFHRDFEKLFRASNNNNDMTTPAINQHRLTAKNYINYILENDSLEFDESTLNNFAIGYKQILESRCNLKKFESIGADPRITDYLNTSQPLTLDTLDLYHSMDKPKYEEILSESHNLSSKSEVQAHLKSDEFYQLLRSITYVLKHPEESVPDEITGEDDDEEEEDGDDLGISGGKVSLKDPLTLNPFVDPVVAPCAHTFESSSIRQQLQQHASGVMECPIGGCDCSLSMSNLKPDILMRIRVKSASKQQKADDDLDIVH</sequence>
<keyword evidence="6" id="KW-0863">Zinc-finger</keyword>
<organism evidence="12 13">
    <name type="scientific">Candida metapsilosis</name>
    <dbReference type="NCBI Taxonomy" id="273372"/>
    <lineage>
        <taxon>Eukaryota</taxon>
        <taxon>Fungi</taxon>
        <taxon>Dikarya</taxon>
        <taxon>Ascomycota</taxon>
        <taxon>Saccharomycotina</taxon>
        <taxon>Pichiomycetes</taxon>
        <taxon>Debaryomycetaceae</taxon>
        <taxon>Candida/Lodderomyces clade</taxon>
        <taxon>Candida</taxon>
    </lineage>
</organism>
<evidence type="ECO:0000313" key="12">
    <source>
        <dbReference type="EMBL" id="KAG5419338.1"/>
    </source>
</evidence>
<evidence type="ECO:0000256" key="5">
    <source>
        <dbReference type="ARBA" id="ARBA00022723"/>
    </source>
</evidence>
<keyword evidence="13" id="KW-1185">Reference proteome</keyword>
<dbReference type="InterPro" id="IPR004181">
    <property type="entry name" value="Znf_MIZ"/>
</dbReference>
<dbReference type="AlphaFoldDB" id="A0A8H7ZCJ4"/>
<dbReference type="GO" id="GO:0016567">
    <property type="term" value="P:protein ubiquitination"/>
    <property type="evidence" value="ECO:0007669"/>
    <property type="project" value="InterPro"/>
</dbReference>
<dbReference type="InterPro" id="IPR026846">
    <property type="entry name" value="Nse2(Mms21)"/>
</dbReference>
<dbReference type="UniPathway" id="UPA00886"/>
<evidence type="ECO:0000259" key="11">
    <source>
        <dbReference type="PROSITE" id="PS51698"/>
    </source>
</evidence>
<feature type="region of interest" description="Disordered" evidence="10">
    <location>
        <begin position="178"/>
        <end position="204"/>
    </location>
</feature>
<evidence type="ECO:0000256" key="7">
    <source>
        <dbReference type="ARBA" id="ARBA00022786"/>
    </source>
</evidence>
<reference evidence="12 13" key="1">
    <citation type="submission" date="2020-12" db="EMBL/GenBank/DDBJ databases">
        <title>Effect of drift, selection, and recombination on the evolution of hybrid genomes in Candida yeast pathogens.</title>
        <authorList>
            <person name="Mixao V."/>
            <person name="Ksiezopolska E."/>
            <person name="Saus E."/>
            <person name="Boekhout T."/>
            <person name="Gacser A."/>
            <person name="Gabaldon T."/>
        </authorList>
    </citation>
    <scope>NUCLEOTIDE SEQUENCE [LARGE SCALE GENOMIC DNA]</scope>
    <source>
        <strain evidence="12 13">BP57</strain>
    </source>
</reference>
<evidence type="ECO:0000256" key="1">
    <source>
        <dbReference type="ARBA" id="ARBA00004123"/>
    </source>
</evidence>
<dbReference type="GO" id="GO:0030915">
    <property type="term" value="C:Smc5-Smc6 complex"/>
    <property type="evidence" value="ECO:0007669"/>
    <property type="project" value="InterPro"/>
</dbReference>
<dbReference type="InterPro" id="IPR013083">
    <property type="entry name" value="Znf_RING/FYVE/PHD"/>
</dbReference>
<dbReference type="Proteomes" id="UP000669133">
    <property type="component" value="Unassembled WGS sequence"/>
</dbReference>
<comment type="caution">
    <text evidence="12">The sequence shown here is derived from an EMBL/GenBank/DDBJ whole genome shotgun (WGS) entry which is preliminary data.</text>
</comment>
<dbReference type="GO" id="GO:0004842">
    <property type="term" value="F:ubiquitin-protein transferase activity"/>
    <property type="evidence" value="ECO:0007669"/>
    <property type="project" value="InterPro"/>
</dbReference>
<keyword evidence="5" id="KW-0479">Metal-binding</keyword>